<dbReference type="PROSITE" id="PS50112">
    <property type="entry name" value="PAS"/>
    <property type="match status" value="1"/>
</dbReference>
<evidence type="ECO:0000313" key="2">
    <source>
        <dbReference type="EMBL" id="BDI14243.1"/>
    </source>
</evidence>
<dbReference type="InterPro" id="IPR000014">
    <property type="entry name" value="PAS"/>
</dbReference>
<gene>
    <name evidence="2" type="ORF">ANSO36C_00450</name>
</gene>
<dbReference type="CDD" id="cd00130">
    <property type="entry name" value="PAS"/>
    <property type="match status" value="1"/>
</dbReference>
<dbReference type="Gene3D" id="3.30.450.20">
    <property type="entry name" value="PAS domain"/>
    <property type="match status" value="1"/>
</dbReference>
<feature type="domain" description="PAS" evidence="1">
    <location>
        <begin position="31"/>
        <end position="81"/>
    </location>
</feature>
<evidence type="ECO:0000259" key="1">
    <source>
        <dbReference type="PROSITE" id="PS50112"/>
    </source>
</evidence>
<dbReference type="Proteomes" id="UP001055453">
    <property type="component" value="Chromosome"/>
</dbReference>
<name>A0ABM7YUE3_NOSCO</name>
<dbReference type="InterPro" id="IPR013767">
    <property type="entry name" value="PAS_fold"/>
</dbReference>
<dbReference type="Pfam" id="PF00989">
    <property type="entry name" value="PAS"/>
    <property type="match status" value="1"/>
</dbReference>
<reference evidence="2" key="1">
    <citation type="submission" date="2022-04" db="EMBL/GenBank/DDBJ databases">
        <title>Complete genome sequence of a cyanobacterium, Nostoc sp. SO-36, isolated in Antarctica.</title>
        <authorList>
            <person name="Kanesaki Y."/>
            <person name="Effendi D."/>
            <person name="Sakamoto T."/>
            <person name="Ohtani S."/>
            <person name="Awai K."/>
        </authorList>
    </citation>
    <scope>NUCLEOTIDE SEQUENCE</scope>
    <source>
        <strain evidence="2">SO-36</strain>
    </source>
</reference>
<evidence type="ECO:0000313" key="3">
    <source>
        <dbReference type="Proteomes" id="UP001055453"/>
    </source>
</evidence>
<protein>
    <recommendedName>
        <fullName evidence="1">PAS domain-containing protein</fullName>
    </recommendedName>
</protein>
<dbReference type="SUPFAM" id="SSF55785">
    <property type="entry name" value="PYP-like sensor domain (PAS domain)"/>
    <property type="match status" value="1"/>
</dbReference>
<dbReference type="RefSeq" id="WP_251957869.1">
    <property type="nucleotide sequence ID" value="NZ_AP025732.1"/>
</dbReference>
<proteinExistence type="predicted"/>
<dbReference type="InterPro" id="IPR035965">
    <property type="entry name" value="PAS-like_dom_sf"/>
</dbReference>
<keyword evidence="3" id="KW-1185">Reference proteome</keyword>
<organism evidence="2 3">
    <name type="scientific">Nostoc cf. commune SO-36</name>
    <dbReference type="NCBI Taxonomy" id="449208"/>
    <lineage>
        <taxon>Bacteria</taxon>
        <taxon>Bacillati</taxon>
        <taxon>Cyanobacteriota</taxon>
        <taxon>Cyanophyceae</taxon>
        <taxon>Nostocales</taxon>
        <taxon>Nostocaceae</taxon>
        <taxon>Nostoc</taxon>
    </lineage>
</organism>
<accession>A0ABM7YUE3</accession>
<dbReference type="NCBIfam" id="TIGR00229">
    <property type="entry name" value="sensory_box"/>
    <property type="match status" value="1"/>
</dbReference>
<sequence>MNMNSGEPTLTRSNNQRVIEPEVEMNFAHFLINHAVDAAFCLGASAQFLYVNDAACLMTGYSREELLSMRLHDIECRLFST</sequence>
<dbReference type="EMBL" id="AP025732">
    <property type="protein sequence ID" value="BDI14243.1"/>
    <property type="molecule type" value="Genomic_DNA"/>
</dbReference>